<comment type="subcellular location">
    <subcellularLocation>
        <location evidence="1">Cell inner membrane</location>
        <topology evidence="1">Multi-pass membrane protein</topology>
    </subcellularLocation>
</comment>
<dbReference type="GO" id="GO:0005886">
    <property type="term" value="C:plasma membrane"/>
    <property type="evidence" value="ECO:0007669"/>
    <property type="project" value="UniProtKB-SubCell"/>
</dbReference>
<feature type="transmembrane region" description="Helical" evidence="8">
    <location>
        <begin position="284"/>
        <end position="308"/>
    </location>
</feature>
<feature type="transmembrane region" description="Helical" evidence="8">
    <location>
        <begin position="395"/>
        <end position="412"/>
    </location>
</feature>
<name>A0A0S4RZG3_CAMHY</name>
<evidence type="ECO:0000256" key="7">
    <source>
        <dbReference type="ARBA" id="ARBA00023136"/>
    </source>
</evidence>
<feature type="transmembrane region" description="Helical" evidence="8">
    <location>
        <begin position="194"/>
        <end position="216"/>
    </location>
</feature>
<dbReference type="InterPro" id="IPR018227">
    <property type="entry name" value="Amino_acid_transport_2"/>
</dbReference>
<gene>
    <name evidence="9" type="primary">sdaC_2</name>
    <name evidence="9" type="ORF">ERS686654_01526</name>
</gene>
<feature type="transmembrane region" description="Helical" evidence="8">
    <location>
        <begin position="333"/>
        <end position="351"/>
    </location>
</feature>
<feature type="transmembrane region" description="Helical" evidence="8">
    <location>
        <begin position="363"/>
        <end position="383"/>
    </location>
</feature>
<evidence type="ECO:0000256" key="6">
    <source>
        <dbReference type="ARBA" id="ARBA00022989"/>
    </source>
</evidence>
<keyword evidence="4" id="KW-0997">Cell inner membrane</keyword>
<keyword evidence="3" id="KW-1003">Cell membrane</keyword>
<keyword evidence="6 8" id="KW-1133">Transmembrane helix</keyword>
<evidence type="ECO:0000256" key="1">
    <source>
        <dbReference type="ARBA" id="ARBA00004429"/>
    </source>
</evidence>
<feature type="transmembrane region" description="Helical" evidence="8">
    <location>
        <begin position="92"/>
        <end position="114"/>
    </location>
</feature>
<feature type="transmembrane region" description="Helical" evidence="8">
    <location>
        <begin position="12"/>
        <end position="32"/>
    </location>
</feature>
<proteinExistence type="predicted"/>
<reference evidence="9 10" key="1">
    <citation type="submission" date="2015-11" db="EMBL/GenBank/DDBJ databases">
        <authorList>
            <consortium name="Pathogen Informatics"/>
        </authorList>
    </citation>
    <scope>NUCLEOTIDE SEQUENCE [LARGE SCALE GENOMIC DNA]</scope>
    <source>
        <strain evidence="9 10">006A-0059</strain>
    </source>
</reference>
<keyword evidence="10" id="KW-1185">Reference proteome</keyword>
<evidence type="ECO:0000256" key="2">
    <source>
        <dbReference type="ARBA" id="ARBA00022448"/>
    </source>
</evidence>
<evidence type="ECO:0000256" key="5">
    <source>
        <dbReference type="ARBA" id="ARBA00022692"/>
    </source>
</evidence>
<accession>A0A0S4RZG3</accession>
<dbReference type="Proteomes" id="UP000052237">
    <property type="component" value="Unassembled WGS sequence"/>
</dbReference>
<evidence type="ECO:0000256" key="8">
    <source>
        <dbReference type="SAM" id="Phobius"/>
    </source>
</evidence>
<evidence type="ECO:0000313" key="10">
    <source>
        <dbReference type="Proteomes" id="UP000052237"/>
    </source>
</evidence>
<feature type="transmembrane region" description="Helical" evidence="8">
    <location>
        <begin position="38"/>
        <end position="55"/>
    </location>
</feature>
<dbReference type="Pfam" id="PF03222">
    <property type="entry name" value="Trp_Tyr_perm"/>
    <property type="match status" value="1"/>
</dbReference>
<evidence type="ECO:0000256" key="4">
    <source>
        <dbReference type="ARBA" id="ARBA00022519"/>
    </source>
</evidence>
<feature type="transmembrane region" description="Helical" evidence="8">
    <location>
        <begin position="126"/>
        <end position="145"/>
    </location>
</feature>
<evidence type="ECO:0000313" key="9">
    <source>
        <dbReference type="EMBL" id="CUU84383.1"/>
    </source>
</evidence>
<dbReference type="PANTHER" id="PTHR35334">
    <property type="entry name" value="SERINE TRANSPORTER"/>
    <property type="match status" value="1"/>
</dbReference>
<sequence length="413" mass="46968">MRKFDKFNKYDLRWTMSLFGTAVGAGILFLPIKAGAGGIWPVFVMAILAFPMAFLSHRALARFCNASAKEQSDITDVCEEYFGFKWGYVITFLYFFAFFPACIMYGVGITNTVISFMTYQLGFDELNRFLVCFIVITLMMFVMIFNEDLVIKVCEWLVYPLCTLLLIFSLYLVPHWKFDVFSYVPSIESFGITIWFALPVLAFAFEHTPAISTFALSMQRHYGDKYKDYKCNQILFYNAGLLLFFVMFFVISCVLSLDRNDFLLAAEQNIPIVSYFANKLNEPLISYFGPIIAILAISTSFFGHYFGAKEGLNGLVHKTCVKFGKKEPNKKKIAKITAISFYIVMFVLSYLNPSILGIIDTLAGPVIAAILFLLPMIGIYNVLALKKYRSKFADLFVVLFGSATILTVLFKIF</sequence>
<evidence type="ECO:0000256" key="3">
    <source>
        <dbReference type="ARBA" id="ARBA00022475"/>
    </source>
</evidence>
<comment type="caution">
    <text evidence="9">The sequence shown here is derived from an EMBL/GenBank/DDBJ whole genome shotgun (WGS) entry which is preliminary data.</text>
</comment>
<keyword evidence="2" id="KW-0813">Transport</keyword>
<keyword evidence="7 8" id="KW-0472">Membrane</keyword>
<organism evidence="9 10">
    <name type="scientific">Campylobacter hyointestinalis subsp. hyointestinalis</name>
    <dbReference type="NCBI Taxonomy" id="91352"/>
    <lineage>
        <taxon>Bacteria</taxon>
        <taxon>Pseudomonadati</taxon>
        <taxon>Campylobacterota</taxon>
        <taxon>Epsilonproteobacteria</taxon>
        <taxon>Campylobacterales</taxon>
        <taxon>Campylobacteraceae</taxon>
        <taxon>Campylobacter</taxon>
    </lineage>
</organism>
<feature type="transmembrane region" description="Helical" evidence="8">
    <location>
        <begin position="236"/>
        <end position="257"/>
    </location>
</feature>
<dbReference type="EMBL" id="FAVB01000003">
    <property type="protein sequence ID" value="CUU84383.1"/>
    <property type="molecule type" value="Genomic_DNA"/>
</dbReference>
<protein>
    <submittedName>
        <fullName evidence="9">Serine transporter</fullName>
    </submittedName>
</protein>
<dbReference type="Gene3D" id="1.20.1740.10">
    <property type="entry name" value="Amino acid/polyamine transporter I"/>
    <property type="match status" value="1"/>
</dbReference>
<dbReference type="AlphaFoldDB" id="A0A0S4RZG3"/>
<dbReference type="PANTHER" id="PTHR35334:SF2">
    <property type="entry name" value="SERINE TRANSPORTER SDAC"/>
    <property type="match status" value="1"/>
</dbReference>
<feature type="transmembrane region" description="Helical" evidence="8">
    <location>
        <begin position="157"/>
        <end position="174"/>
    </location>
</feature>
<keyword evidence="5 8" id="KW-0812">Transmembrane</keyword>
<dbReference type="GO" id="GO:0003333">
    <property type="term" value="P:amino acid transmembrane transport"/>
    <property type="evidence" value="ECO:0007669"/>
    <property type="project" value="InterPro"/>
</dbReference>